<dbReference type="AlphaFoldDB" id="A0A512DXZ6"/>
<comment type="caution">
    <text evidence="2">The sequence shown here is derived from an EMBL/GenBank/DDBJ whole genome shotgun (WGS) entry which is preliminary data.</text>
</comment>
<evidence type="ECO:0000259" key="1">
    <source>
        <dbReference type="SMART" id="SM00507"/>
    </source>
</evidence>
<dbReference type="GO" id="GO:0004519">
    <property type="term" value="F:endonuclease activity"/>
    <property type="evidence" value="ECO:0007669"/>
    <property type="project" value="InterPro"/>
</dbReference>
<dbReference type="CDD" id="cd00085">
    <property type="entry name" value="HNHc"/>
    <property type="match status" value="1"/>
</dbReference>
<dbReference type="InterPro" id="IPR003615">
    <property type="entry name" value="HNH_nuc"/>
</dbReference>
<proteinExistence type="predicted"/>
<accession>A0A512DXZ6</accession>
<dbReference type="OrthoDB" id="7321232at2"/>
<gene>
    <name evidence="2" type="ORF">SAE02_54870</name>
</gene>
<protein>
    <recommendedName>
        <fullName evidence="1">HNH nuclease domain-containing protein</fullName>
    </recommendedName>
</protein>
<dbReference type="GO" id="GO:0003676">
    <property type="term" value="F:nucleic acid binding"/>
    <property type="evidence" value="ECO:0007669"/>
    <property type="project" value="InterPro"/>
</dbReference>
<dbReference type="SMART" id="SM00507">
    <property type="entry name" value="HNHc"/>
    <property type="match status" value="1"/>
</dbReference>
<dbReference type="Pfam" id="PF01844">
    <property type="entry name" value="HNH"/>
    <property type="match status" value="1"/>
</dbReference>
<reference evidence="2 3" key="1">
    <citation type="submission" date="2019-07" db="EMBL/GenBank/DDBJ databases">
        <title>Whole genome shotgun sequence of Skermanella aerolata NBRC 106429.</title>
        <authorList>
            <person name="Hosoyama A."/>
            <person name="Uohara A."/>
            <person name="Ohji S."/>
            <person name="Ichikawa N."/>
        </authorList>
    </citation>
    <scope>NUCLEOTIDE SEQUENCE [LARGE SCALE GENOMIC DNA]</scope>
    <source>
        <strain evidence="2 3">NBRC 106429</strain>
    </source>
</reference>
<evidence type="ECO:0000313" key="3">
    <source>
        <dbReference type="Proteomes" id="UP000321523"/>
    </source>
</evidence>
<dbReference type="GO" id="GO:0008270">
    <property type="term" value="F:zinc ion binding"/>
    <property type="evidence" value="ECO:0007669"/>
    <property type="project" value="InterPro"/>
</dbReference>
<dbReference type="Proteomes" id="UP000321523">
    <property type="component" value="Unassembled WGS sequence"/>
</dbReference>
<feature type="domain" description="HNH nuclease" evidence="1">
    <location>
        <begin position="10"/>
        <end position="61"/>
    </location>
</feature>
<dbReference type="InterPro" id="IPR002711">
    <property type="entry name" value="HNH"/>
</dbReference>
<dbReference type="Gene3D" id="1.10.30.50">
    <property type="match status" value="1"/>
</dbReference>
<sequence length="118" mass="13073">MDERKLKPGDPKLLAISQQGRCFYCGEPVGAKATYDHFIPQCYGGIDDIANIVLSHRRCNILKGDRLPTPDEIDSFLTLRRNARLPVWPPILALADAEEGEEWIVVARAVAAEGGWKG</sequence>
<organism evidence="2 3">
    <name type="scientific">Skermanella aerolata</name>
    <dbReference type="NCBI Taxonomy" id="393310"/>
    <lineage>
        <taxon>Bacteria</taxon>
        <taxon>Pseudomonadati</taxon>
        <taxon>Pseudomonadota</taxon>
        <taxon>Alphaproteobacteria</taxon>
        <taxon>Rhodospirillales</taxon>
        <taxon>Azospirillaceae</taxon>
        <taxon>Skermanella</taxon>
    </lineage>
</organism>
<name>A0A512DXZ6_9PROT</name>
<dbReference type="RefSeq" id="WP_044431595.1">
    <property type="nucleotide sequence ID" value="NZ_BJYZ01000027.1"/>
</dbReference>
<keyword evidence="3" id="KW-1185">Reference proteome</keyword>
<evidence type="ECO:0000313" key="2">
    <source>
        <dbReference type="EMBL" id="GEO41339.1"/>
    </source>
</evidence>
<dbReference type="EMBL" id="BJYZ01000027">
    <property type="protein sequence ID" value="GEO41339.1"/>
    <property type="molecule type" value="Genomic_DNA"/>
</dbReference>